<feature type="transmembrane region" description="Helical" evidence="6">
    <location>
        <begin position="178"/>
        <end position="198"/>
    </location>
</feature>
<evidence type="ECO:0000256" key="5">
    <source>
        <dbReference type="ARBA" id="ARBA00023136"/>
    </source>
</evidence>
<comment type="caution">
    <text evidence="8">The sequence shown here is derived from an EMBL/GenBank/DDBJ whole genome shotgun (WGS) entry which is preliminary data.</text>
</comment>
<dbReference type="InterPro" id="IPR051258">
    <property type="entry name" value="Diverse_Substrate_Transporter"/>
</dbReference>
<dbReference type="AlphaFoldDB" id="A0A916R5R4"/>
<dbReference type="PANTHER" id="PTHR42920:SF5">
    <property type="entry name" value="EAMA DOMAIN-CONTAINING PROTEIN"/>
    <property type="match status" value="1"/>
</dbReference>
<gene>
    <name evidence="8" type="ORF">GCM10011499_01460</name>
</gene>
<dbReference type="RefSeq" id="WP_127070707.1">
    <property type="nucleotide sequence ID" value="NZ_BMKB01000001.1"/>
</dbReference>
<feature type="transmembrane region" description="Helical" evidence="6">
    <location>
        <begin position="151"/>
        <end position="172"/>
    </location>
</feature>
<accession>A0A916R5R4</accession>
<dbReference type="OrthoDB" id="9813617at2"/>
<dbReference type="InterPro" id="IPR000620">
    <property type="entry name" value="EamA_dom"/>
</dbReference>
<keyword evidence="3 6" id="KW-0812">Transmembrane</keyword>
<feature type="transmembrane region" description="Helical" evidence="6">
    <location>
        <begin position="53"/>
        <end position="73"/>
    </location>
</feature>
<dbReference type="SUPFAM" id="SSF103481">
    <property type="entry name" value="Multidrug resistance efflux transporter EmrE"/>
    <property type="match status" value="2"/>
</dbReference>
<evidence type="ECO:0000259" key="7">
    <source>
        <dbReference type="Pfam" id="PF00892"/>
    </source>
</evidence>
<dbReference type="InterPro" id="IPR037185">
    <property type="entry name" value="EmrE-like"/>
</dbReference>
<feature type="transmembrane region" description="Helical" evidence="6">
    <location>
        <begin position="124"/>
        <end position="144"/>
    </location>
</feature>
<protein>
    <submittedName>
        <fullName evidence="8">Permease</fullName>
    </submittedName>
</protein>
<sequence length="322" mass="34021">MADPTDPSAPVVKQAPIDKSATLGLALAAIGAGLFATKGIFVKLALAEGLDSVTVLTWRMLIAVPVFATVGWLGLRERWQGKGPQAGKPIPPRAVMLACLVGVLGYYLASFLDFEGLSYISAQLNRLILLTYPFFVLVFAAILFKRPMTPAVMGAALIAYLGIGLIFARDMVVEGENIVVGTLLVLGAAIAYALYQLFAKPLIDTLGARLFTSIAMAAAGVIVVIHFLLTHPLSALALSPYTFSLMVGIAMVATVLPAYAIAAAIGHIGPERTAIFGNISPLITIVLAVFILGEPFTLFHALGTALVICGILLFTRLTRNRT</sequence>
<dbReference type="Proteomes" id="UP000596977">
    <property type="component" value="Unassembled WGS sequence"/>
</dbReference>
<evidence type="ECO:0000256" key="1">
    <source>
        <dbReference type="ARBA" id="ARBA00004651"/>
    </source>
</evidence>
<feature type="domain" description="EamA" evidence="7">
    <location>
        <begin position="23"/>
        <end position="167"/>
    </location>
</feature>
<reference evidence="8 9" key="1">
    <citation type="journal article" date="2014" name="Int. J. Syst. Evol. Microbiol.">
        <title>Complete genome sequence of Corynebacterium casei LMG S-19264T (=DSM 44701T), isolated from a smear-ripened cheese.</title>
        <authorList>
            <consortium name="US DOE Joint Genome Institute (JGI-PGF)"/>
            <person name="Walter F."/>
            <person name="Albersmeier A."/>
            <person name="Kalinowski J."/>
            <person name="Ruckert C."/>
        </authorList>
    </citation>
    <scope>NUCLEOTIDE SEQUENCE [LARGE SCALE GENOMIC DNA]</scope>
    <source>
        <strain evidence="8 9">CGMCC 1.15896</strain>
    </source>
</reference>
<dbReference type="EMBL" id="BMKB01000001">
    <property type="protein sequence ID" value="GGA35828.1"/>
    <property type="molecule type" value="Genomic_DNA"/>
</dbReference>
<comment type="subcellular location">
    <subcellularLocation>
        <location evidence="1">Cell membrane</location>
        <topology evidence="1">Multi-pass membrane protein</topology>
    </subcellularLocation>
</comment>
<evidence type="ECO:0000256" key="2">
    <source>
        <dbReference type="ARBA" id="ARBA00022475"/>
    </source>
</evidence>
<keyword evidence="2" id="KW-1003">Cell membrane</keyword>
<evidence type="ECO:0000256" key="3">
    <source>
        <dbReference type="ARBA" id="ARBA00022692"/>
    </source>
</evidence>
<dbReference type="PANTHER" id="PTHR42920">
    <property type="entry name" value="OS03G0707200 PROTEIN-RELATED"/>
    <property type="match status" value="1"/>
</dbReference>
<feature type="transmembrane region" description="Helical" evidence="6">
    <location>
        <begin position="21"/>
        <end position="41"/>
    </location>
</feature>
<evidence type="ECO:0000256" key="4">
    <source>
        <dbReference type="ARBA" id="ARBA00022989"/>
    </source>
</evidence>
<evidence type="ECO:0000313" key="8">
    <source>
        <dbReference type="EMBL" id="GGA35828.1"/>
    </source>
</evidence>
<dbReference type="Pfam" id="PF00892">
    <property type="entry name" value="EamA"/>
    <property type="match status" value="2"/>
</dbReference>
<feature type="transmembrane region" description="Helical" evidence="6">
    <location>
        <begin position="274"/>
        <end position="292"/>
    </location>
</feature>
<evidence type="ECO:0000313" key="9">
    <source>
        <dbReference type="Proteomes" id="UP000596977"/>
    </source>
</evidence>
<keyword evidence="5 6" id="KW-0472">Membrane</keyword>
<feature type="domain" description="EamA" evidence="7">
    <location>
        <begin position="181"/>
        <end position="315"/>
    </location>
</feature>
<keyword evidence="9" id="KW-1185">Reference proteome</keyword>
<keyword evidence="4 6" id="KW-1133">Transmembrane helix</keyword>
<proteinExistence type="predicted"/>
<dbReference type="GO" id="GO:0005886">
    <property type="term" value="C:plasma membrane"/>
    <property type="evidence" value="ECO:0007669"/>
    <property type="project" value="UniProtKB-SubCell"/>
</dbReference>
<organism evidence="8 9">
    <name type="scientific">Pelagibacterium lentulum</name>
    <dbReference type="NCBI Taxonomy" id="2029865"/>
    <lineage>
        <taxon>Bacteria</taxon>
        <taxon>Pseudomonadati</taxon>
        <taxon>Pseudomonadota</taxon>
        <taxon>Alphaproteobacteria</taxon>
        <taxon>Hyphomicrobiales</taxon>
        <taxon>Devosiaceae</taxon>
        <taxon>Pelagibacterium</taxon>
    </lineage>
</organism>
<feature type="transmembrane region" description="Helical" evidence="6">
    <location>
        <begin position="298"/>
        <end position="317"/>
    </location>
</feature>
<evidence type="ECO:0000256" key="6">
    <source>
        <dbReference type="SAM" id="Phobius"/>
    </source>
</evidence>
<feature type="transmembrane region" description="Helical" evidence="6">
    <location>
        <begin position="210"/>
        <end position="229"/>
    </location>
</feature>
<name>A0A916R5R4_9HYPH</name>
<feature type="transmembrane region" description="Helical" evidence="6">
    <location>
        <begin position="94"/>
        <end position="112"/>
    </location>
</feature>
<feature type="transmembrane region" description="Helical" evidence="6">
    <location>
        <begin position="241"/>
        <end position="262"/>
    </location>
</feature>